<feature type="transmembrane region" description="Helical" evidence="1">
    <location>
        <begin position="6"/>
        <end position="21"/>
    </location>
</feature>
<keyword evidence="1" id="KW-0812">Transmembrane</keyword>
<accession>A0A383B9U3</accession>
<dbReference type="AlphaFoldDB" id="A0A383B9U3"/>
<protein>
    <submittedName>
        <fullName evidence="2">Uncharacterized protein</fullName>
    </submittedName>
</protein>
<feature type="transmembrane region" description="Helical" evidence="1">
    <location>
        <begin position="56"/>
        <end position="76"/>
    </location>
</feature>
<organism evidence="2">
    <name type="scientific">marine metagenome</name>
    <dbReference type="NCBI Taxonomy" id="408172"/>
    <lineage>
        <taxon>unclassified sequences</taxon>
        <taxon>metagenomes</taxon>
        <taxon>ecological metagenomes</taxon>
    </lineage>
</organism>
<keyword evidence="1" id="KW-1133">Transmembrane helix</keyword>
<sequence length="98" mass="11210">MIIALKITLIFQAAFIFYLFGKYKKIPHSARDIFFVVVNAGCLFLAGGLIKNNYFLIKGGLFILIVHALIDAHFLISKYQNNKSIEKEKEKEESNARE</sequence>
<evidence type="ECO:0000256" key="1">
    <source>
        <dbReference type="SAM" id="Phobius"/>
    </source>
</evidence>
<reference evidence="2" key="1">
    <citation type="submission" date="2018-05" db="EMBL/GenBank/DDBJ databases">
        <authorList>
            <person name="Lanie J.A."/>
            <person name="Ng W.-L."/>
            <person name="Kazmierczak K.M."/>
            <person name="Andrzejewski T.M."/>
            <person name="Davidsen T.M."/>
            <person name="Wayne K.J."/>
            <person name="Tettelin H."/>
            <person name="Glass J.I."/>
            <person name="Rusch D."/>
            <person name="Podicherti R."/>
            <person name="Tsui H.-C.T."/>
            <person name="Winkler M.E."/>
        </authorList>
    </citation>
    <scope>NUCLEOTIDE SEQUENCE</scope>
</reference>
<proteinExistence type="predicted"/>
<name>A0A383B9U3_9ZZZZ</name>
<gene>
    <name evidence="2" type="ORF">METZ01_LOCUS469049</name>
</gene>
<keyword evidence="1" id="KW-0472">Membrane</keyword>
<dbReference type="EMBL" id="UINC01198299">
    <property type="protein sequence ID" value="SVE16195.1"/>
    <property type="molecule type" value="Genomic_DNA"/>
</dbReference>
<evidence type="ECO:0000313" key="2">
    <source>
        <dbReference type="EMBL" id="SVE16195.1"/>
    </source>
</evidence>
<feature type="transmembrane region" description="Helical" evidence="1">
    <location>
        <begin position="33"/>
        <end position="50"/>
    </location>
</feature>